<evidence type="ECO:0000313" key="2">
    <source>
        <dbReference type="Proteomes" id="UP001060085"/>
    </source>
</evidence>
<accession>A0ACC0BW61</accession>
<reference evidence="2" key="1">
    <citation type="journal article" date="2023" name="Nat. Plants">
        <title>Single-cell RNA sequencing provides a high-resolution roadmap for understanding the multicellular compartmentation of specialized metabolism.</title>
        <authorList>
            <person name="Sun S."/>
            <person name="Shen X."/>
            <person name="Li Y."/>
            <person name="Li Y."/>
            <person name="Wang S."/>
            <person name="Li R."/>
            <person name="Zhang H."/>
            <person name="Shen G."/>
            <person name="Guo B."/>
            <person name="Wei J."/>
            <person name="Xu J."/>
            <person name="St-Pierre B."/>
            <person name="Chen S."/>
            <person name="Sun C."/>
        </authorList>
    </citation>
    <scope>NUCLEOTIDE SEQUENCE [LARGE SCALE GENOMIC DNA]</scope>
</reference>
<keyword evidence="2" id="KW-1185">Reference proteome</keyword>
<proteinExistence type="predicted"/>
<sequence>MRTSSSSLSPLPIFLFLSLALIFHLTQGLNPKCNTPDSGSILQVYHVYSECSPFKPSTSLSWEESVLQMQSKDQARLLFLSSLVAGRSIIPIASGRQIFQSPTYVVRVNVGTPAQTLLMALDTSNDAAWVPCIGCVGCSSSTLFASSKSTTFKNVGCGAAQCQQVPNPTCLGSSSCGFNLTYGSSTVAANLSQDTVRLAADPVPGYTFGCIQKTTGSSVPPQGLLGLGRGPLSLLSQTQSLYQSTFSYCLPSFKSLNFSGSLRLGPNSQPKNIKYTPLLKNPRRSSLYYVNLIGMRVGRRVVDIPHSALAFNPTTGAGTIIDSGTVFTRLVQPAYLAVRNEFRRRMGNATVSSLGGFDTCYSVPITIPTITLMFNGMNVTLPQDNFLIHSTAGSITCLAMAAAPDNVNSVLNVIANMQQQNHRFLFDVPNSRLGVARELCTN</sequence>
<organism evidence="1 2">
    <name type="scientific">Catharanthus roseus</name>
    <name type="common">Madagascar periwinkle</name>
    <name type="synonym">Vinca rosea</name>
    <dbReference type="NCBI Taxonomy" id="4058"/>
    <lineage>
        <taxon>Eukaryota</taxon>
        <taxon>Viridiplantae</taxon>
        <taxon>Streptophyta</taxon>
        <taxon>Embryophyta</taxon>
        <taxon>Tracheophyta</taxon>
        <taxon>Spermatophyta</taxon>
        <taxon>Magnoliopsida</taxon>
        <taxon>eudicotyledons</taxon>
        <taxon>Gunneridae</taxon>
        <taxon>Pentapetalae</taxon>
        <taxon>asterids</taxon>
        <taxon>lamiids</taxon>
        <taxon>Gentianales</taxon>
        <taxon>Apocynaceae</taxon>
        <taxon>Rauvolfioideae</taxon>
        <taxon>Vinceae</taxon>
        <taxon>Catharanthinae</taxon>
        <taxon>Catharanthus</taxon>
    </lineage>
</organism>
<dbReference type="EMBL" id="CM044702">
    <property type="protein sequence ID" value="KAI5676913.1"/>
    <property type="molecule type" value="Genomic_DNA"/>
</dbReference>
<protein>
    <submittedName>
        <fullName evidence="1">Uncharacterized protein</fullName>
    </submittedName>
</protein>
<comment type="caution">
    <text evidence="1">The sequence shown here is derived from an EMBL/GenBank/DDBJ whole genome shotgun (WGS) entry which is preliminary data.</text>
</comment>
<name>A0ACC0BW61_CATRO</name>
<dbReference type="Proteomes" id="UP001060085">
    <property type="component" value="Linkage Group LG02"/>
</dbReference>
<gene>
    <name evidence="1" type="ORF">M9H77_07863</name>
</gene>
<evidence type="ECO:0000313" key="1">
    <source>
        <dbReference type="EMBL" id="KAI5676913.1"/>
    </source>
</evidence>